<dbReference type="Pfam" id="PF00814">
    <property type="entry name" value="TsaD"/>
    <property type="match status" value="1"/>
</dbReference>
<dbReference type="PANTHER" id="PTHR11735">
    <property type="entry name" value="TRNA N6-ADENOSINE THREONYLCARBAMOYLTRANSFERASE"/>
    <property type="match status" value="1"/>
</dbReference>
<comment type="caution">
    <text evidence="2">The sequence shown here is derived from an EMBL/GenBank/DDBJ whole genome shotgun (WGS) entry which is preliminary data.</text>
</comment>
<dbReference type="InterPro" id="IPR043129">
    <property type="entry name" value="ATPase_NBD"/>
</dbReference>
<keyword evidence="2" id="KW-0808">Transferase</keyword>
<sequence>MNILAIDTALGACSAALLVDGNIVAWRYEDRMRGHAERLLPMVEEVLQDAGLPKSDLQGIACTRGPGTFTGVRIGLSAAKGLCLALDIPLAGFTTLEVVAHNVIGCDDVSEGPLCVAHDARRGEVYFQQFTFSGGDISAGSEAKAVPLDNIREELPAGKCNLIGTGVDLVLDNIPEEESGHIHVPGVNGQPDARVMAVMAAKNPDRFEKERGIAPLYLRAPDAVMPKVVPLPFQENK</sequence>
<dbReference type="GO" id="GO:0002949">
    <property type="term" value="P:tRNA threonylcarbamoyladenosine modification"/>
    <property type="evidence" value="ECO:0007669"/>
    <property type="project" value="InterPro"/>
</dbReference>
<dbReference type="Gene3D" id="3.30.420.40">
    <property type="match status" value="2"/>
</dbReference>
<dbReference type="PANTHER" id="PTHR11735:SF11">
    <property type="entry name" value="TRNA THREONYLCARBAMOYLADENOSINE BIOSYNTHESIS PROTEIN TSAB"/>
    <property type="match status" value="1"/>
</dbReference>
<evidence type="ECO:0000313" key="3">
    <source>
        <dbReference type="Proteomes" id="UP000319148"/>
    </source>
</evidence>
<dbReference type="Proteomes" id="UP000319148">
    <property type="component" value="Unassembled WGS sequence"/>
</dbReference>
<dbReference type="CDD" id="cd24032">
    <property type="entry name" value="ASKHA_NBD_TsaB"/>
    <property type="match status" value="1"/>
</dbReference>
<dbReference type="GO" id="GO:0016740">
    <property type="term" value="F:transferase activity"/>
    <property type="evidence" value="ECO:0007669"/>
    <property type="project" value="UniProtKB-KW"/>
</dbReference>
<organism evidence="2 3">
    <name type="scientific">Emcibacter nanhaiensis</name>
    <dbReference type="NCBI Taxonomy" id="1505037"/>
    <lineage>
        <taxon>Bacteria</taxon>
        <taxon>Pseudomonadati</taxon>
        <taxon>Pseudomonadota</taxon>
        <taxon>Alphaproteobacteria</taxon>
        <taxon>Emcibacterales</taxon>
        <taxon>Emcibacteraceae</taxon>
        <taxon>Emcibacter</taxon>
    </lineage>
</organism>
<dbReference type="InterPro" id="IPR022496">
    <property type="entry name" value="T6A_TsaB"/>
</dbReference>
<dbReference type="EMBL" id="VFIY01000010">
    <property type="protein sequence ID" value="TPD59766.1"/>
    <property type="molecule type" value="Genomic_DNA"/>
</dbReference>
<gene>
    <name evidence="2" type="primary">tsaB</name>
    <name evidence="2" type="ORF">FIV46_09750</name>
</gene>
<feature type="domain" description="Gcp-like" evidence="1">
    <location>
        <begin position="32"/>
        <end position="137"/>
    </location>
</feature>
<keyword evidence="3" id="KW-1185">Reference proteome</keyword>
<dbReference type="AlphaFoldDB" id="A0A501PJ33"/>
<name>A0A501PJ33_9PROT</name>
<dbReference type="InterPro" id="IPR000905">
    <property type="entry name" value="Gcp-like_dom"/>
</dbReference>
<evidence type="ECO:0000313" key="2">
    <source>
        <dbReference type="EMBL" id="TPD59766.1"/>
    </source>
</evidence>
<proteinExistence type="predicted"/>
<dbReference type="OrthoDB" id="9809995at2"/>
<reference evidence="3" key="1">
    <citation type="submission" date="2019-06" db="EMBL/GenBank/DDBJ databases">
        <title>The complete genome of Emcibacter congregatus ZYLT.</title>
        <authorList>
            <person name="Zhao Z."/>
        </authorList>
    </citation>
    <scope>NUCLEOTIDE SEQUENCE [LARGE SCALE GENOMIC DNA]</scope>
    <source>
        <strain evidence="3">MCCC 1A06723</strain>
    </source>
</reference>
<protein>
    <submittedName>
        <fullName evidence="2">tRNA (Adenosine(37)-N6)-threonylcarbamoyltransferase complex dimerization subunit type 1 TsaB</fullName>
    </submittedName>
</protein>
<dbReference type="NCBIfam" id="TIGR03725">
    <property type="entry name" value="T6A_YeaZ"/>
    <property type="match status" value="1"/>
</dbReference>
<dbReference type="SUPFAM" id="SSF53067">
    <property type="entry name" value="Actin-like ATPase domain"/>
    <property type="match status" value="2"/>
</dbReference>
<dbReference type="RefSeq" id="WP_139940738.1">
    <property type="nucleotide sequence ID" value="NZ_JBHSYP010000006.1"/>
</dbReference>
<accession>A0A501PJ33</accession>
<dbReference type="GO" id="GO:0005829">
    <property type="term" value="C:cytosol"/>
    <property type="evidence" value="ECO:0007669"/>
    <property type="project" value="TreeGrafter"/>
</dbReference>
<evidence type="ECO:0000259" key="1">
    <source>
        <dbReference type="Pfam" id="PF00814"/>
    </source>
</evidence>